<name>A0A6J5LYM1_9CAUD</name>
<keyword evidence="1" id="KW-0472">Membrane</keyword>
<accession>A0A6J5LYM1</accession>
<feature type="transmembrane region" description="Helical" evidence="1">
    <location>
        <begin position="48"/>
        <end position="76"/>
    </location>
</feature>
<sequence>MKLPGFSIRDFCGDPTDERERWHLQGKPMPIRALVPGLMSSQPLFPRWLTRLICAYIAVHTLAGLALLICAVAAVVHFLPLIHRIGELAGVN</sequence>
<protein>
    <submittedName>
        <fullName evidence="2">Uncharacterized protein</fullName>
    </submittedName>
</protein>
<evidence type="ECO:0000313" key="2">
    <source>
        <dbReference type="EMBL" id="CAB4139211.1"/>
    </source>
</evidence>
<dbReference type="EMBL" id="LR796357">
    <property type="protein sequence ID" value="CAB4139211.1"/>
    <property type="molecule type" value="Genomic_DNA"/>
</dbReference>
<keyword evidence="1" id="KW-0812">Transmembrane</keyword>
<reference evidence="2" key="1">
    <citation type="submission" date="2020-04" db="EMBL/GenBank/DDBJ databases">
        <authorList>
            <person name="Chiriac C."/>
            <person name="Salcher M."/>
            <person name="Ghai R."/>
            <person name="Kavagutti S V."/>
        </authorList>
    </citation>
    <scope>NUCLEOTIDE SEQUENCE</scope>
</reference>
<keyword evidence="1" id="KW-1133">Transmembrane helix</keyword>
<proteinExistence type="predicted"/>
<evidence type="ECO:0000256" key="1">
    <source>
        <dbReference type="SAM" id="Phobius"/>
    </source>
</evidence>
<gene>
    <name evidence="2" type="ORF">UFOVP349_20</name>
</gene>
<organism evidence="2">
    <name type="scientific">uncultured Caudovirales phage</name>
    <dbReference type="NCBI Taxonomy" id="2100421"/>
    <lineage>
        <taxon>Viruses</taxon>
        <taxon>Duplodnaviria</taxon>
        <taxon>Heunggongvirae</taxon>
        <taxon>Uroviricota</taxon>
        <taxon>Caudoviricetes</taxon>
        <taxon>Peduoviridae</taxon>
        <taxon>Maltschvirus</taxon>
        <taxon>Maltschvirus maltsch</taxon>
    </lineage>
</organism>